<evidence type="ECO:0000256" key="3">
    <source>
        <dbReference type="ARBA" id="ARBA00022771"/>
    </source>
</evidence>
<feature type="domain" description="DEUBAD" evidence="9">
    <location>
        <begin position="255"/>
        <end position="372"/>
    </location>
</feature>
<reference evidence="10 11" key="1">
    <citation type="submission" date="2024-04" db="EMBL/GenBank/DDBJ databases">
        <title>Phyllosticta paracitricarpa is synonymous to the EU quarantine fungus P. citricarpa based on phylogenomic analyses.</title>
        <authorList>
            <consortium name="Lawrence Berkeley National Laboratory"/>
            <person name="Van ingen-buijs V.A."/>
            <person name="Van westerhoven A.C."/>
            <person name="Haridas S."/>
            <person name="Skiadas P."/>
            <person name="Martin F."/>
            <person name="Groenewald J.Z."/>
            <person name="Crous P.W."/>
            <person name="Seidl M.F."/>
        </authorList>
    </citation>
    <scope>NUCLEOTIDE SEQUENCE [LARGE SCALE GENOMIC DNA]</scope>
    <source>
        <strain evidence="10 11">CBS 141358</strain>
    </source>
</reference>
<feature type="compositionally biased region" description="Polar residues" evidence="8">
    <location>
        <begin position="1"/>
        <end position="11"/>
    </location>
</feature>
<evidence type="ECO:0000256" key="5">
    <source>
        <dbReference type="ARBA" id="ARBA00023015"/>
    </source>
</evidence>
<keyword evidence="7" id="KW-0539">Nucleus</keyword>
<organism evidence="10 11">
    <name type="scientific">Phyllosticta paracitricarpa</name>
    <dbReference type="NCBI Taxonomy" id="2016321"/>
    <lineage>
        <taxon>Eukaryota</taxon>
        <taxon>Fungi</taxon>
        <taxon>Dikarya</taxon>
        <taxon>Ascomycota</taxon>
        <taxon>Pezizomycotina</taxon>
        <taxon>Dothideomycetes</taxon>
        <taxon>Dothideomycetes incertae sedis</taxon>
        <taxon>Botryosphaeriales</taxon>
        <taxon>Phyllostictaceae</taxon>
        <taxon>Phyllosticta</taxon>
    </lineage>
</organism>
<evidence type="ECO:0000256" key="7">
    <source>
        <dbReference type="ARBA" id="ARBA00023242"/>
    </source>
</evidence>
<name>A0ABR1MYE9_9PEZI</name>
<protein>
    <submittedName>
        <fullName evidence="10">Asx homology domain-containing protein</fullName>
    </submittedName>
</protein>
<keyword evidence="6" id="KW-0804">Transcription</keyword>
<keyword evidence="11" id="KW-1185">Reference proteome</keyword>
<evidence type="ECO:0000259" key="9">
    <source>
        <dbReference type="PROSITE" id="PS51916"/>
    </source>
</evidence>
<evidence type="ECO:0000256" key="4">
    <source>
        <dbReference type="ARBA" id="ARBA00022833"/>
    </source>
</evidence>
<keyword evidence="3" id="KW-0863">Zinc-finger</keyword>
<dbReference type="EMBL" id="JBBPBF010000032">
    <property type="protein sequence ID" value="KAK7607957.1"/>
    <property type="molecule type" value="Genomic_DNA"/>
</dbReference>
<keyword evidence="2" id="KW-0479">Metal-binding</keyword>
<keyword evidence="5" id="KW-0805">Transcription regulation</keyword>
<comment type="subcellular location">
    <subcellularLocation>
        <location evidence="1">Nucleus</location>
    </subcellularLocation>
</comment>
<dbReference type="PROSITE" id="PS51916">
    <property type="entry name" value="DEUBAD"/>
    <property type="match status" value="1"/>
</dbReference>
<gene>
    <name evidence="10" type="ORF">JOL62DRAFT_250250</name>
</gene>
<keyword evidence="4" id="KW-0862">Zinc</keyword>
<feature type="compositionally biased region" description="Polar residues" evidence="8">
    <location>
        <begin position="36"/>
        <end position="45"/>
    </location>
</feature>
<dbReference type="InterPro" id="IPR028020">
    <property type="entry name" value="ASX_DEUBAD_dom"/>
</dbReference>
<feature type="compositionally biased region" description="Basic and acidic residues" evidence="8">
    <location>
        <begin position="114"/>
        <end position="128"/>
    </location>
</feature>
<evidence type="ECO:0000256" key="6">
    <source>
        <dbReference type="ARBA" id="ARBA00023163"/>
    </source>
</evidence>
<evidence type="ECO:0000256" key="2">
    <source>
        <dbReference type="ARBA" id="ARBA00022723"/>
    </source>
</evidence>
<evidence type="ECO:0000313" key="10">
    <source>
        <dbReference type="EMBL" id="KAK7607957.1"/>
    </source>
</evidence>
<dbReference type="Proteomes" id="UP001367316">
    <property type="component" value="Unassembled WGS sequence"/>
</dbReference>
<sequence>MDQDQPASSPLSAAPDDFEDLDNEGFVAAYKHGGPVQSTDTTAAEQSVGPDPAFASGKRDTPSQTPSDVVDTVGPIEQGNNGAQEGGDHKSSSGSQAAPVELDEQVEQASVKTHVSDVDEHMKSQERPARKRKAPVKLEEHLKSCPPRPPRTKRKTDNDKIHSSAEDRPDVSSEVESPNNIAQRETPVMEMEKGTDTKAPRSRRQRKAPANYNESGSDAEFEAVAPAKSKKAANDGEKPKRGGITWTPDYLLQDSKSRLGKVNVTAILKDPRAWESLSKEQQSQLISLLPNGPTIDPQGTEGDSLPNIPQQMLASNSALLSDIAMFGEDLREGRLDPDWQRDGQIAMEMRARGDFDEWKIQEMESFWGQKQKLQHDVLAGESSKIKLEELVREGTVQVGDVWLYKRTFGRAKDSVVVEKEATVVSITDDHKLVFRFPPGTAKFSSPNAGDDIVTEPLSGPQQLGDAMIKEDGRISSYRNNNAWKEYRCIRNQNDFGSLWERREIYWAKKTEEPKSK</sequence>
<feature type="region of interest" description="Disordered" evidence="8">
    <location>
        <begin position="1"/>
        <end position="248"/>
    </location>
</feature>
<proteinExistence type="predicted"/>
<dbReference type="InterPro" id="IPR044867">
    <property type="entry name" value="DEUBAD_dom"/>
</dbReference>
<evidence type="ECO:0000256" key="1">
    <source>
        <dbReference type="ARBA" id="ARBA00004123"/>
    </source>
</evidence>
<evidence type="ECO:0000313" key="11">
    <source>
        <dbReference type="Proteomes" id="UP001367316"/>
    </source>
</evidence>
<feature type="compositionally biased region" description="Polar residues" evidence="8">
    <location>
        <begin position="174"/>
        <end position="183"/>
    </location>
</feature>
<feature type="compositionally biased region" description="Basic and acidic residues" evidence="8">
    <location>
        <begin position="155"/>
        <end position="171"/>
    </location>
</feature>
<evidence type="ECO:0000256" key="8">
    <source>
        <dbReference type="SAM" id="MobiDB-lite"/>
    </source>
</evidence>
<comment type="caution">
    <text evidence="10">The sequence shown here is derived from an EMBL/GenBank/DDBJ whole genome shotgun (WGS) entry which is preliminary data.</text>
</comment>
<dbReference type="Pfam" id="PF13919">
    <property type="entry name" value="ASXH"/>
    <property type="match status" value="1"/>
</dbReference>
<accession>A0ABR1MYE9</accession>
<feature type="compositionally biased region" description="Basic and acidic residues" evidence="8">
    <location>
        <begin position="190"/>
        <end position="199"/>
    </location>
</feature>